<dbReference type="InParanoid" id="F4RA91"/>
<keyword evidence="1" id="KW-0732">Signal</keyword>
<dbReference type="EMBL" id="GL883094">
    <property type="protein sequence ID" value="EGG10437.1"/>
    <property type="molecule type" value="Genomic_DNA"/>
</dbReference>
<gene>
    <name evidence="2" type="ORF">MELLADRAFT_60143</name>
</gene>
<name>F4RA91_MELLP</name>
<evidence type="ECO:0000256" key="1">
    <source>
        <dbReference type="SAM" id="SignalP"/>
    </source>
</evidence>
<dbReference type="OrthoDB" id="10372458at2759"/>
<proteinExistence type="predicted"/>
<dbReference type="AlphaFoldDB" id="F4RA91"/>
<dbReference type="KEGG" id="mlr:MELLADRAFT_60143"/>
<feature type="signal peptide" evidence="1">
    <location>
        <begin position="1"/>
        <end position="17"/>
    </location>
</feature>
<protein>
    <submittedName>
        <fullName evidence="2">Secreted protein</fullName>
    </submittedName>
</protein>
<dbReference type="HOGENOM" id="CLU_2061996_0_0_1"/>
<feature type="chain" id="PRO_5003317432" evidence="1">
    <location>
        <begin position="18"/>
        <end position="123"/>
    </location>
</feature>
<keyword evidence="3" id="KW-1185">Reference proteome</keyword>
<sequence>MRFSFVLCSILVGIISTTPIPQNTVADPAVQDQAQAQAQETDVVVITTDNDSTGDGVTIEFDPQEITAEVQPAAETDPDPSAVFSELWKLRRPNDDEHVDDAKYEAYEEKTAQEPDQLGHFDE</sequence>
<dbReference type="VEuPathDB" id="FungiDB:MELLADRAFT_60143"/>
<dbReference type="GeneID" id="18929493"/>
<evidence type="ECO:0000313" key="2">
    <source>
        <dbReference type="EMBL" id="EGG10437.1"/>
    </source>
</evidence>
<accession>F4RA91</accession>
<dbReference type="RefSeq" id="XP_007405907.1">
    <property type="nucleotide sequence ID" value="XM_007405845.1"/>
</dbReference>
<organism evidence="3">
    <name type="scientific">Melampsora larici-populina (strain 98AG31 / pathotype 3-4-7)</name>
    <name type="common">Poplar leaf rust fungus</name>
    <dbReference type="NCBI Taxonomy" id="747676"/>
    <lineage>
        <taxon>Eukaryota</taxon>
        <taxon>Fungi</taxon>
        <taxon>Dikarya</taxon>
        <taxon>Basidiomycota</taxon>
        <taxon>Pucciniomycotina</taxon>
        <taxon>Pucciniomycetes</taxon>
        <taxon>Pucciniales</taxon>
        <taxon>Melampsoraceae</taxon>
        <taxon>Melampsora</taxon>
    </lineage>
</organism>
<reference evidence="3" key="1">
    <citation type="journal article" date="2011" name="Proc. Natl. Acad. Sci. U.S.A.">
        <title>Obligate biotrophy features unraveled by the genomic analysis of rust fungi.</title>
        <authorList>
            <person name="Duplessis S."/>
            <person name="Cuomo C.A."/>
            <person name="Lin Y.-C."/>
            <person name="Aerts A."/>
            <person name="Tisserant E."/>
            <person name="Veneault-Fourrey C."/>
            <person name="Joly D.L."/>
            <person name="Hacquard S."/>
            <person name="Amselem J."/>
            <person name="Cantarel B.L."/>
            <person name="Chiu R."/>
            <person name="Coutinho P.M."/>
            <person name="Feau N."/>
            <person name="Field M."/>
            <person name="Frey P."/>
            <person name="Gelhaye E."/>
            <person name="Goldberg J."/>
            <person name="Grabherr M.G."/>
            <person name="Kodira C.D."/>
            <person name="Kohler A."/>
            <person name="Kuees U."/>
            <person name="Lindquist E.A."/>
            <person name="Lucas S.M."/>
            <person name="Mago R."/>
            <person name="Mauceli E."/>
            <person name="Morin E."/>
            <person name="Murat C."/>
            <person name="Pangilinan J.L."/>
            <person name="Park R."/>
            <person name="Pearson M."/>
            <person name="Quesneville H."/>
            <person name="Rouhier N."/>
            <person name="Sakthikumar S."/>
            <person name="Salamov A.A."/>
            <person name="Schmutz J."/>
            <person name="Selles B."/>
            <person name="Shapiro H."/>
            <person name="Tanguay P."/>
            <person name="Tuskan G.A."/>
            <person name="Henrissat B."/>
            <person name="Van de Peer Y."/>
            <person name="Rouze P."/>
            <person name="Ellis J.G."/>
            <person name="Dodds P.N."/>
            <person name="Schein J.E."/>
            <person name="Zhong S."/>
            <person name="Hamelin R.C."/>
            <person name="Grigoriev I.V."/>
            <person name="Szabo L.J."/>
            <person name="Martin F."/>
        </authorList>
    </citation>
    <scope>NUCLEOTIDE SEQUENCE [LARGE SCALE GENOMIC DNA]</scope>
    <source>
        <strain evidence="3">98AG31 / pathotype 3-4-7</strain>
    </source>
</reference>
<dbReference type="Proteomes" id="UP000001072">
    <property type="component" value="Unassembled WGS sequence"/>
</dbReference>
<evidence type="ECO:0000313" key="3">
    <source>
        <dbReference type="Proteomes" id="UP000001072"/>
    </source>
</evidence>